<gene>
    <name evidence="2" type="ORF">ACFQ0F_00795</name>
</gene>
<evidence type="ECO:0000313" key="3">
    <source>
        <dbReference type="Proteomes" id="UP001597044"/>
    </source>
</evidence>
<keyword evidence="3" id="KW-1185">Reference proteome</keyword>
<dbReference type="InterPro" id="IPR025507">
    <property type="entry name" value="DUF4394"/>
</dbReference>
<dbReference type="Proteomes" id="UP001597044">
    <property type="component" value="Unassembled WGS sequence"/>
</dbReference>
<dbReference type="PROSITE" id="PS51257">
    <property type="entry name" value="PROKAR_LIPOPROTEIN"/>
    <property type="match status" value="1"/>
</dbReference>
<dbReference type="RefSeq" id="WP_379067994.1">
    <property type="nucleotide sequence ID" value="NZ_JBHTIT010000001.1"/>
</dbReference>
<name>A0ABW3HBW4_9GAMM</name>
<dbReference type="EMBL" id="JBHTIT010000001">
    <property type="protein sequence ID" value="MFD0948943.1"/>
    <property type="molecule type" value="Genomic_DNA"/>
</dbReference>
<sequence length="571" mass="58547">MSIRFSIKPIAYAVALITTGGLLGACGGGSSDGPRIEVSSATAYLLTSNNRIIGVDLEDTEFARSVVGILTNTIVDDPADDNDGYSVNALDIDEQVLAIDYRNAEGTLYALTRLGSEGRIVTITPTTGVITRVSTLTADSADTTDAFSSLNANVSYTIDFNPTVDRLRIIGSDDSNYRVDVLTGQTFTDGPVSISSATIAGVAYTDNFSAGAGRTTTLFGIDTSTDALYSFSSANAGTLATPSKTLDIGDVTAVNGFDIDPSSNALTAVLSVAGSPAVYSLDATGASNVASRRTSLPKLPTGETYASLSLITAANPTVVVLDNANKLSVLRANDPAVIFTPGTVTLGGMETLIGIDFRQSSRTLNGLGSLGNHYALTVPVNGSTSPTATKLNTSATSLTANVGYTTDFNPTSGNGVNRLRLIGDNDSNAVVEIETGISTPNTAISGSPDPTVVAAAYSNNYRNATSTQLFVVDSANSAIATQTVSDPTAPDTTPVVGQLVNSQPLGITLAGPVGFDISGRNNENVLLLARSAAGPHTLYRVNLGLSTPLLSLGTVGGTSGSSNLIDMAITF</sequence>
<dbReference type="Pfam" id="PF14339">
    <property type="entry name" value="DUF4394"/>
    <property type="match status" value="2"/>
</dbReference>
<comment type="caution">
    <text evidence="2">The sequence shown here is derived from an EMBL/GenBank/DDBJ whole genome shotgun (WGS) entry which is preliminary data.</text>
</comment>
<accession>A0ABW3HBW4</accession>
<organism evidence="2 3">
    <name type="scientific">Paraperlucidibaca wandonensis</name>
    <dbReference type="NCBI Taxonomy" id="1268273"/>
    <lineage>
        <taxon>Bacteria</taxon>
        <taxon>Pseudomonadati</taxon>
        <taxon>Pseudomonadota</taxon>
        <taxon>Gammaproteobacteria</taxon>
        <taxon>Moraxellales</taxon>
        <taxon>Moraxellaceae</taxon>
        <taxon>Paraperlucidibaca</taxon>
    </lineage>
</organism>
<proteinExistence type="predicted"/>
<protein>
    <submittedName>
        <fullName evidence="2">DUF4394 domain-containing protein</fullName>
    </submittedName>
</protein>
<reference evidence="3" key="1">
    <citation type="journal article" date="2019" name="Int. J. Syst. Evol. Microbiol.">
        <title>The Global Catalogue of Microorganisms (GCM) 10K type strain sequencing project: providing services to taxonomists for standard genome sequencing and annotation.</title>
        <authorList>
            <consortium name="The Broad Institute Genomics Platform"/>
            <consortium name="The Broad Institute Genome Sequencing Center for Infectious Disease"/>
            <person name="Wu L."/>
            <person name="Ma J."/>
        </authorList>
    </citation>
    <scope>NUCLEOTIDE SEQUENCE [LARGE SCALE GENOMIC DNA]</scope>
    <source>
        <strain evidence="3">CCUG 63419</strain>
    </source>
</reference>
<feature type="domain" description="DUF4394" evidence="1">
    <location>
        <begin position="76"/>
        <end position="287"/>
    </location>
</feature>
<evidence type="ECO:0000313" key="2">
    <source>
        <dbReference type="EMBL" id="MFD0948943.1"/>
    </source>
</evidence>
<evidence type="ECO:0000259" key="1">
    <source>
        <dbReference type="Pfam" id="PF14339"/>
    </source>
</evidence>
<feature type="domain" description="DUF4394" evidence="1">
    <location>
        <begin position="327"/>
        <end position="555"/>
    </location>
</feature>